<sequence length="277" mass="30981">MSRLAELGSKLFHPSTEYRPKILDTTKRVRGLLNGQWIFNTTAAKLVWEIKYFPQYWIPKSSFSSAASFREDAAISGIQSSTSKLSVGDKTISALIVPDSFNSELAGYVKVEFGDLDAWFEEQQQIHYHPKDPFHRVDILPAGRHVKITLAGRTLADTGTEGGVMSLWETNFPGRWYLPATAVDFSLLRPSARKTGCPYKGEASYYDAVIEGKEYKDVVWWYENPTSESAGIRGLLCFYPDKVETFVDGEPIAKIGMPPMSKSDKESVAAPRQSCNC</sequence>
<gene>
    <name evidence="2" type="ORF">OHC33_000898</name>
</gene>
<evidence type="ECO:0000313" key="2">
    <source>
        <dbReference type="EMBL" id="KAK5957709.1"/>
    </source>
</evidence>
<dbReference type="AlphaFoldDB" id="A0AAN8I8P6"/>
<protein>
    <recommendedName>
        <fullName evidence="1">DUF427 domain-containing protein</fullName>
    </recommendedName>
</protein>
<organism evidence="2 3">
    <name type="scientific">Knufia fluminis</name>
    <dbReference type="NCBI Taxonomy" id="191047"/>
    <lineage>
        <taxon>Eukaryota</taxon>
        <taxon>Fungi</taxon>
        <taxon>Dikarya</taxon>
        <taxon>Ascomycota</taxon>
        <taxon>Pezizomycotina</taxon>
        <taxon>Eurotiomycetes</taxon>
        <taxon>Chaetothyriomycetidae</taxon>
        <taxon>Chaetothyriales</taxon>
        <taxon>Trichomeriaceae</taxon>
        <taxon>Knufia</taxon>
    </lineage>
</organism>
<dbReference type="InterPro" id="IPR007361">
    <property type="entry name" value="DUF427"/>
</dbReference>
<dbReference type="EMBL" id="JAKLMC020000002">
    <property type="protein sequence ID" value="KAK5957709.1"/>
    <property type="molecule type" value="Genomic_DNA"/>
</dbReference>
<keyword evidence="3" id="KW-1185">Reference proteome</keyword>
<dbReference type="InterPro" id="IPR038694">
    <property type="entry name" value="DUF427_sf"/>
</dbReference>
<reference evidence="2 3" key="1">
    <citation type="submission" date="2022-12" db="EMBL/GenBank/DDBJ databases">
        <title>Genomic features and morphological characterization of a novel Knufia sp. strain isolated from spacecraft assembly facility.</title>
        <authorList>
            <person name="Teixeira M."/>
            <person name="Chander A.M."/>
            <person name="Stajich J.E."/>
            <person name="Venkateswaran K."/>
        </authorList>
    </citation>
    <scope>NUCLEOTIDE SEQUENCE [LARGE SCALE GENOMIC DNA]</scope>
    <source>
        <strain evidence="2 3">FJI-L2-BK-P2</strain>
    </source>
</reference>
<name>A0AAN8I8P6_9EURO</name>
<proteinExistence type="predicted"/>
<dbReference type="Gene3D" id="2.170.150.40">
    <property type="entry name" value="Domain of unknown function (DUF427)"/>
    <property type="match status" value="1"/>
</dbReference>
<evidence type="ECO:0000313" key="3">
    <source>
        <dbReference type="Proteomes" id="UP001316803"/>
    </source>
</evidence>
<comment type="caution">
    <text evidence="2">The sequence shown here is derived from an EMBL/GenBank/DDBJ whole genome shotgun (WGS) entry which is preliminary data.</text>
</comment>
<evidence type="ECO:0000259" key="1">
    <source>
        <dbReference type="Pfam" id="PF04248"/>
    </source>
</evidence>
<dbReference type="PANTHER" id="PTHR34310">
    <property type="entry name" value="DUF427 DOMAIN PROTEIN (AFU_ORTHOLOGUE AFUA_3G02220)"/>
    <property type="match status" value="1"/>
</dbReference>
<feature type="domain" description="DUF427" evidence="1">
    <location>
        <begin position="146"/>
        <end position="241"/>
    </location>
</feature>
<dbReference type="Pfam" id="PF04248">
    <property type="entry name" value="NTP_transf_9"/>
    <property type="match status" value="1"/>
</dbReference>
<dbReference type="Proteomes" id="UP001316803">
    <property type="component" value="Unassembled WGS sequence"/>
</dbReference>
<accession>A0AAN8I8P6</accession>
<dbReference type="PANTHER" id="PTHR34310:SF9">
    <property type="entry name" value="BLR5716 PROTEIN"/>
    <property type="match status" value="1"/>
</dbReference>